<accession>A0A1Q8YDQ1</accession>
<dbReference type="AlphaFoldDB" id="A0A1Q8YDQ1"/>
<evidence type="ECO:0000256" key="1">
    <source>
        <dbReference type="SAM" id="MobiDB-lite"/>
    </source>
</evidence>
<organism evidence="2 3">
    <name type="scientific">Rhodoferax antarcticus ANT.BR</name>
    <dbReference type="NCBI Taxonomy" id="1111071"/>
    <lineage>
        <taxon>Bacteria</taxon>
        <taxon>Pseudomonadati</taxon>
        <taxon>Pseudomonadota</taxon>
        <taxon>Betaproteobacteria</taxon>
        <taxon>Burkholderiales</taxon>
        <taxon>Comamonadaceae</taxon>
        <taxon>Rhodoferax</taxon>
    </lineage>
</organism>
<dbReference type="EMBL" id="MSYM01000013">
    <property type="protein sequence ID" value="OLP06181.1"/>
    <property type="molecule type" value="Genomic_DNA"/>
</dbReference>
<dbReference type="Proteomes" id="UP000185911">
    <property type="component" value="Unassembled WGS sequence"/>
</dbReference>
<comment type="caution">
    <text evidence="2">The sequence shown here is derived from an EMBL/GenBank/DDBJ whole genome shotgun (WGS) entry which is preliminary data.</text>
</comment>
<sequence length="38" mass="4367">MQPAHHPPRLKKPKPNRLNEYMKNKPPALINKGPLAIK</sequence>
<proteinExistence type="predicted"/>
<gene>
    <name evidence="2" type="ORF">BLL52_2412</name>
</gene>
<protein>
    <submittedName>
        <fullName evidence="2">Uncharacterized protein</fullName>
    </submittedName>
</protein>
<feature type="region of interest" description="Disordered" evidence="1">
    <location>
        <begin position="1"/>
        <end position="38"/>
    </location>
</feature>
<evidence type="ECO:0000313" key="3">
    <source>
        <dbReference type="Proteomes" id="UP000185911"/>
    </source>
</evidence>
<name>A0A1Q8YDQ1_9BURK</name>
<feature type="compositionally biased region" description="Basic residues" evidence="1">
    <location>
        <begin position="1"/>
        <end position="15"/>
    </location>
</feature>
<reference evidence="2 3" key="1">
    <citation type="submission" date="2017-01" db="EMBL/GenBank/DDBJ databases">
        <title>Genome sequence of Rhodoferax antarcticus ANT.BR, a psychrophilic purple nonsulfur bacterium from an Antarctic microbial mat.</title>
        <authorList>
            <person name="Baker J."/>
            <person name="Riester C."/>
            <person name="Skinner B."/>
            <person name="Newell A."/>
            <person name="Swingley W."/>
            <person name="Madigan M."/>
            <person name="Jung D."/>
            <person name="Asao M."/>
            <person name="Chen M."/>
            <person name="Loughlin P."/>
            <person name="Pan H."/>
            <person name="Lin S."/>
            <person name="Li N."/>
            <person name="Shaw J."/>
            <person name="Prado M."/>
            <person name="Sherman C."/>
            <person name="Li X."/>
            <person name="Tang J."/>
            <person name="Blankenship R."/>
            <person name="Zhao T."/>
            <person name="Touchman J."/>
            <person name="Sattley M."/>
        </authorList>
    </citation>
    <scope>NUCLEOTIDE SEQUENCE [LARGE SCALE GENOMIC DNA]</scope>
    <source>
        <strain evidence="2 3">ANT.BR</strain>
    </source>
</reference>
<keyword evidence="3" id="KW-1185">Reference proteome</keyword>
<evidence type="ECO:0000313" key="2">
    <source>
        <dbReference type="EMBL" id="OLP06181.1"/>
    </source>
</evidence>